<evidence type="ECO:0000259" key="2">
    <source>
        <dbReference type="Pfam" id="PF25023"/>
    </source>
</evidence>
<dbReference type="Pfam" id="PF05593">
    <property type="entry name" value="RHS_repeat"/>
    <property type="match status" value="2"/>
</dbReference>
<dbReference type="InterPro" id="IPR056823">
    <property type="entry name" value="TEN-like_YD-shell"/>
</dbReference>
<evidence type="ECO:0000256" key="1">
    <source>
        <dbReference type="ARBA" id="ARBA00022737"/>
    </source>
</evidence>
<dbReference type="PANTHER" id="PTHR32305:SF15">
    <property type="entry name" value="PROTEIN RHSA-RELATED"/>
    <property type="match status" value="1"/>
</dbReference>
<accession>A0A286E9S5</accession>
<protein>
    <submittedName>
        <fullName evidence="3">RHS repeat-associated core domain-containing protein</fullName>
    </submittedName>
</protein>
<dbReference type="PRINTS" id="PR00394">
    <property type="entry name" value="RHSPROTEIN"/>
</dbReference>
<feature type="domain" description="Teneurin-like YD-shell" evidence="2">
    <location>
        <begin position="255"/>
        <end position="523"/>
    </location>
</feature>
<name>A0A286E9S5_9ACTN</name>
<dbReference type="NCBIfam" id="TIGR03696">
    <property type="entry name" value="Rhs_assc_core"/>
    <property type="match status" value="1"/>
</dbReference>
<sequence>MRYGPFGQPTRRTGPDGVPYTFTRDTELNLVRVTGPDGRSWDYSHDARRRLTRESDFDNRVTAYNYDAAGQLVGRRNAAGQIVEYRYSARGELVGKTTSEGGNVRFERDLRGRVVNASANGVDLAREFDAGGRLVTETVNGRTLRLAYETTGRLAARTTPSGHVSRWTYSTAGAPVHVDVSGRDIGFERDREGREVRRTIGESVVLDRTWDPLGHLISQTLRNNGGVDAAGIIDEYRYAYGPGARLAAVSRPGGTTRYELDDAGRVTEVTGPDVRETYSYDVWGNQTSAHWDLDTAADSAGPRDFDGQSLIRAGSTTYVYDRAGRVSAKTKAPSDGEQATWRYTWDAENRLTTAVTPDGATWRYHYDPFGRRVGKERLSADGTSAVERVDFTWHGSLLAEEVRSTAESPEAITLTWDYNGRTPLAQTERRTRAVSQEEVDRRFHAIVTDLVGTPTQLVTDDGSIAWRARSTLWGLTATSPQVGTEAADTPLRSPGQYADPETGWYCNVHRYYDPEIGRYATSDPLGLAPDPNPYSFVRNPTIGSDPLGLSACDEEALLVTVYRGTRLYLENMIHQSTGWLLSDSARTAYMENGENLTDALSTSRTQHDSAVSTWGSETDYAQAHGEWGQEITEVSGDRSMISFTTDMDKAIEFAEGGPVYTAQVSPGDVIFQSLEGAGESEVLIRNGVEATPWEPTT</sequence>
<evidence type="ECO:0000313" key="4">
    <source>
        <dbReference type="Proteomes" id="UP000219072"/>
    </source>
</evidence>
<dbReference type="PANTHER" id="PTHR32305">
    <property type="match status" value="1"/>
</dbReference>
<dbReference type="OrthoDB" id="4981820at2"/>
<evidence type="ECO:0000313" key="3">
    <source>
        <dbReference type="EMBL" id="SOD67695.1"/>
    </source>
</evidence>
<proteinExistence type="predicted"/>
<dbReference type="InterPro" id="IPR031325">
    <property type="entry name" value="RHS_repeat"/>
</dbReference>
<dbReference type="EMBL" id="OCNE01000033">
    <property type="protein sequence ID" value="SOD67695.1"/>
    <property type="molecule type" value="Genomic_DNA"/>
</dbReference>
<reference evidence="3 4" key="1">
    <citation type="submission" date="2017-09" db="EMBL/GenBank/DDBJ databases">
        <authorList>
            <person name="Ehlers B."/>
            <person name="Leendertz F.H."/>
        </authorList>
    </citation>
    <scope>NUCLEOTIDE SEQUENCE [LARGE SCALE GENOMIC DNA]</scope>
    <source>
        <strain evidence="3 4">CGMCC 4.7095</strain>
    </source>
</reference>
<dbReference type="Pfam" id="PF25023">
    <property type="entry name" value="TEN_YD-shell"/>
    <property type="match status" value="1"/>
</dbReference>
<dbReference type="NCBIfam" id="TIGR01643">
    <property type="entry name" value="YD_repeat_2x"/>
    <property type="match status" value="4"/>
</dbReference>
<gene>
    <name evidence="3" type="ORF">SAMN06297387_13310</name>
</gene>
<dbReference type="InterPro" id="IPR022385">
    <property type="entry name" value="Rhs_assc_core"/>
</dbReference>
<dbReference type="Gene3D" id="2.180.10.10">
    <property type="entry name" value="RHS repeat-associated core"/>
    <property type="match status" value="1"/>
</dbReference>
<keyword evidence="1" id="KW-0677">Repeat</keyword>
<dbReference type="AlphaFoldDB" id="A0A286E9S5"/>
<dbReference type="Proteomes" id="UP000219072">
    <property type="component" value="Unassembled WGS sequence"/>
</dbReference>
<keyword evidence="4" id="KW-1185">Reference proteome</keyword>
<organism evidence="3 4">
    <name type="scientific">Streptomyces zhaozhouensis</name>
    <dbReference type="NCBI Taxonomy" id="1300267"/>
    <lineage>
        <taxon>Bacteria</taxon>
        <taxon>Bacillati</taxon>
        <taxon>Actinomycetota</taxon>
        <taxon>Actinomycetes</taxon>
        <taxon>Kitasatosporales</taxon>
        <taxon>Streptomycetaceae</taxon>
        <taxon>Streptomyces</taxon>
    </lineage>
</organism>
<dbReference type="InterPro" id="IPR050708">
    <property type="entry name" value="T6SS_VgrG/RHS"/>
</dbReference>
<dbReference type="InterPro" id="IPR006530">
    <property type="entry name" value="YD"/>
</dbReference>